<comment type="cofactor">
    <cofactor evidence="1">
        <name>(R)-lipoate</name>
        <dbReference type="ChEBI" id="CHEBI:83088"/>
    </cofactor>
</comment>
<dbReference type="Pfam" id="PF00364">
    <property type="entry name" value="Biotin_lipoyl"/>
    <property type="match status" value="1"/>
</dbReference>
<evidence type="ECO:0000256" key="9">
    <source>
        <dbReference type="ARBA" id="ARBA00032406"/>
    </source>
</evidence>
<evidence type="ECO:0000256" key="4">
    <source>
        <dbReference type="ARBA" id="ARBA00012945"/>
    </source>
</evidence>
<evidence type="ECO:0000256" key="10">
    <source>
        <dbReference type="SAM" id="MobiDB-lite"/>
    </source>
</evidence>
<evidence type="ECO:0000256" key="6">
    <source>
        <dbReference type="ARBA" id="ARBA00022679"/>
    </source>
</evidence>
<dbReference type="GO" id="GO:0006099">
    <property type="term" value="P:tricarboxylic acid cycle"/>
    <property type="evidence" value="ECO:0007669"/>
    <property type="project" value="UniProtKB-KW"/>
</dbReference>
<feature type="domain" description="Lipoyl-binding" evidence="11">
    <location>
        <begin position="58"/>
        <end position="133"/>
    </location>
</feature>
<dbReference type="SUPFAM" id="SSF52777">
    <property type="entry name" value="CoA-dependent acyltransferases"/>
    <property type="match status" value="1"/>
</dbReference>
<organism evidence="12 13">
    <name type="scientific">Thelonectria olida</name>
    <dbReference type="NCBI Taxonomy" id="1576542"/>
    <lineage>
        <taxon>Eukaryota</taxon>
        <taxon>Fungi</taxon>
        <taxon>Dikarya</taxon>
        <taxon>Ascomycota</taxon>
        <taxon>Pezizomycotina</taxon>
        <taxon>Sordariomycetes</taxon>
        <taxon>Hypocreomycetidae</taxon>
        <taxon>Hypocreales</taxon>
        <taxon>Nectriaceae</taxon>
        <taxon>Thelonectria</taxon>
    </lineage>
</organism>
<dbReference type="SUPFAM" id="SSF51230">
    <property type="entry name" value="Single hybrid motif"/>
    <property type="match status" value="1"/>
</dbReference>
<dbReference type="EC" id="2.3.1.61" evidence="4"/>
<dbReference type="InterPro" id="IPR000089">
    <property type="entry name" value="Biotin_lipoyl"/>
</dbReference>
<feature type="compositionally biased region" description="Basic and acidic residues" evidence="10">
    <location>
        <begin position="139"/>
        <end position="181"/>
    </location>
</feature>
<evidence type="ECO:0000259" key="11">
    <source>
        <dbReference type="PROSITE" id="PS50968"/>
    </source>
</evidence>
<protein>
    <recommendedName>
        <fullName evidence="4">dihydrolipoyllysine-residue succinyltransferase</fullName>
        <ecNumber evidence="4">2.3.1.61</ecNumber>
    </recommendedName>
    <alternativeName>
        <fullName evidence="9">2-oxoglutarate dehydrogenase complex component E2</fullName>
    </alternativeName>
</protein>
<evidence type="ECO:0000256" key="3">
    <source>
        <dbReference type="ARBA" id="ARBA00007317"/>
    </source>
</evidence>
<dbReference type="InterPro" id="IPR006255">
    <property type="entry name" value="SucB"/>
</dbReference>
<dbReference type="GO" id="GO:0045252">
    <property type="term" value="C:oxoglutarate dehydrogenase complex"/>
    <property type="evidence" value="ECO:0007669"/>
    <property type="project" value="InterPro"/>
</dbReference>
<dbReference type="Proteomes" id="UP000777438">
    <property type="component" value="Unassembled WGS sequence"/>
</dbReference>
<dbReference type="Gene3D" id="2.40.50.100">
    <property type="match status" value="1"/>
</dbReference>
<evidence type="ECO:0000313" key="13">
    <source>
        <dbReference type="Proteomes" id="UP000777438"/>
    </source>
</evidence>
<name>A0A9P8WGW4_9HYPO</name>
<keyword evidence="6" id="KW-0808">Transferase</keyword>
<dbReference type="EMBL" id="JAGPYM010000003">
    <property type="protein sequence ID" value="KAH6896674.1"/>
    <property type="molecule type" value="Genomic_DNA"/>
</dbReference>
<sequence length="438" mass="46983">MASALRIKAATGLLGLSRAVPKIQPARVVALSHSAHLCQRGIDPRHRLFSSSAVLNGEIIVKVPAMAESISEGTLASLPKQVGEQVEADEEIASIETDKIDVAVTAPEAAVIAEYFASEGDTVVVGQDLARIVTGDDAGSVKKAEGEAPPKEETKDTKEDVKAAEPKEEKAPAAEPPKAERTAAPAAKPAPKQAEPAPVASSGPSRGERTEKMTRMRKTIAARLKQSQNTCASLTTIQEVDMTNLIAWRAKYRDEVAEKHGVRLGYMGAFTKATTLAALEVPQINAAIDTDKEIITYRDYVDVSLAVSAPKGLVTPVVRNTNALSIVELEREVAALAKKARDGKLTMDDLEGGNFSISNPGIFGSMFGTPLINYPQAAVFNMNGIQQRVMAINGEAVIRPMMYISVTYDHRLIDGREAVTFLNTVKKYIEDPARMLLA</sequence>
<proteinExistence type="inferred from homology"/>
<gene>
    <name evidence="12" type="ORF">B0T10DRAFT_526083</name>
</gene>
<dbReference type="AlphaFoldDB" id="A0A9P8WGW4"/>
<keyword evidence="13" id="KW-1185">Reference proteome</keyword>
<evidence type="ECO:0000256" key="7">
    <source>
        <dbReference type="ARBA" id="ARBA00022823"/>
    </source>
</evidence>
<dbReference type="NCBIfam" id="TIGR01347">
    <property type="entry name" value="sucB"/>
    <property type="match status" value="1"/>
</dbReference>
<dbReference type="PANTHER" id="PTHR43416:SF5">
    <property type="entry name" value="DIHYDROLIPOYLLYSINE-RESIDUE SUCCINYLTRANSFERASE COMPONENT OF 2-OXOGLUTARATE DEHYDROGENASE COMPLEX, MITOCHONDRIAL"/>
    <property type="match status" value="1"/>
</dbReference>
<feature type="compositionally biased region" description="Low complexity" evidence="10">
    <location>
        <begin position="182"/>
        <end position="200"/>
    </location>
</feature>
<dbReference type="Pfam" id="PF00198">
    <property type="entry name" value="2-oxoacid_dh"/>
    <property type="match status" value="1"/>
</dbReference>
<dbReference type="InterPro" id="IPR011053">
    <property type="entry name" value="Single_hybrid_motif"/>
</dbReference>
<dbReference type="OrthoDB" id="5391403at2759"/>
<comment type="similarity">
    <text evidence="3">Belongs to the 2-oxoacid dehydrogenase family.</text>
</comment>
<evidence type="ECO:0000256" key="2">
    <source>
        <dbReference type="ARBA" id="ARBA00005145"/>
    </source>
</evidence>
<dbReference type="GO" id="GO:0004149">
    <property type="term" value="F:dihydrolipoyllysine-residue succinyltransferase activity"/>
    <property type="evidence" value="ECO:0007669"/>
    <property type="project" value="UniProtKB-EC"/>
</dbReference>
<feature type="region of interest" description="Disordered" evidence="10">
    <location>
        <begin position="137"/>
        <end position="212"/>
    </location>
</feature>
<dbReference type="InterPro" id="IPR001078">
    <property type="entry name" value="2-oxoacid_DH_actylTfrase"/>
</dbReference>
<dbReference type="PROSITE" id="PS50968">
    <property type="entry name" value="BIOTINYL_LIPOYL"/>
    <property type="match status" value="1"/>
</dbReference>
<accession>A0A9P8WGW4</accession>
<dbReference type="PANTHER" id="PTHR43416">
    <property type="entry name" value="DIHYDROLIPOYLLYSINE-RESIDUE SUCCINYLTRANSFERASE COMPONENT OF 2-OXOGLUTARATE DEHYDROGENASE COMPLEX, MITOCHONDRIAL-RELATED"/>
    <property type="match status" value="1"/>
</dbReference>
<dbReference type="Gene3D" id="3.30.559.10">
    <property type="entry name" value="Chloramphenicol acetyltransferase-like domain"/>
    <property type="match status" value="1"/>
</dbReference>
<evidence type="ECO:0000313" key="12">
    <source>
        <dbReference type="EMBL" id="KAH6896674.1"/>
    </source>
</evidence>
<dbReference type="InterPro" id="IPR050537">
    <property type="entry name" value="2-oxoacid_dehydrogenase"/>
</dbReference>
<evidence type="ECO:0000256" key="8">
    <source>
        <dbReference type="ARBA" id="ARBA00023315"/>
    </source>
</evidence>
<evidence type="ECO:0000256" key="1">
    <source>
        <dbReference type="ARBA" id="ARBA00001938"/>
    </source>
</evidence>
<evidence type="ECO:0000256" key="5">
    <source>
        <dbReference type="ARBA" id="ARBA00022532"/>
    </source>
</evidence>
<keyword evidence="7" id="KW-0450">Lipoyl</keyword>
<reference evidence="12 13" key="1">
    <citation type="journal article" date="2021" name="Nat. Commun.">
        <title>Genetic determinants of endophytism in the Arabidopsis root mycobiome.</title>
        <authorList>
            <person name="Mesny F."/>
            <person name="Miyauchi S."/>
            <person name="Thiergart T."/>
            <person name="Pickel B."/>
            <person name="Atanasova L."/>
            <person name="Karlsson M."/>
            <person name="Huettel B."/>
            <person name="Barry K.W."/>
            <person name="Haridas S."/>
            <person name="Chen C."/>
            <person name="Bauer D."/>
            <person name="Andreopoulos W."/>
            <person name="Pangilinan J."/>
            <person name="LaButti K."/>
            <person name="Riley R."/>
            <person name="Lipzen A."/>
            <person name="Clum A."/>
            <person name="Drula E."/>
            <person name="Henrissat B."/>
            <person name="Kohler A."/>
            <person name="Grigoriev I.V."/>
            <person name="Martin F.M."/>
            <person name="Hacquard S."/>
        </authorList>
    </citation>
    <scope>NUCLEOTIDE SEQUENCE [LARGE SCALE GENOMIC DNA]</scope>
    <source>
        <strain evidence="12 13">MPI-CAGE-CH-0241</strain>
    </source>
</reference>
<keyword evidence="5" id="KW-0816">Tricarboxylic acid cycle</keyword>
<keyword evidence="8" id="KW-0012">Acyltransferase</keyword>
<comment type="caution">
    <text evidence="12">The sequence shown here is derived from an EMBL/GenBank/DDBJ whole genome shotgun (WGS) entry which is preliminary data.</text>
</comment>
<comment type="pathway">
    <text evidence="2">Amino-acid degradation; L-lysine degradation via saccharopine pathway; glutaryl-CoA from L-lysine: step 6/6.</text>
</comment>
<dbReference type="InterPro" id="IPR023213">
    <property type="entry name" value="CAT-like_dom_sf"/>
</dbReference>
<dbReference type="GO" id="GO:0005739">
    <property type="term" value="C:mitochondrion"/>
    <property type="evidence" value="ECO:0007669"/>
    <property type="project" value="TreeGrafter"/>
</dbReference>
<dbReference type="CDD" id="cd06849">
    <property type="entry name" value="lipoyl_domain"/>
    <property type="match status" value="1"/>
</dbReference>